<proteinExistence type="predicted"/>
<evidence type="ECO:0000313" key="1">
    <source>
        <dbReference type="EMBL" id="QPG07946.1"/>
    </source>
</evidence>
<accession>A0A7S9E1M5</accession>
<evidence type="ECO:0000313" key="2">
    <source>
        <dbReference type="Proteomes" id="UP000594592"/>
    </source>
</evidence>
<reference evidence="1 2" key="1">
    <citation type="submission" date="2020-11" db="EMBL/GenBank/DDBJ databases">
        <title>Whole Genome sequence of MDR strain of Klebsiella pneumoniae K219 isolated from sputum.</title>
        <authorList>
            <person name="Aditi B.P."/>
            <person name="Mahalakshmi K."/>
            <person name="Naveen Kumar V."/>
        </authorList>
    </citation>
    <scope>NUCLEOTIDE SEQUENCE [LARGE SCALE GENOMIC DNA]</scope>
    <source>
        <strain evidence="1 2">K219</strain>
    </source>
</reference>
<dbReference type="Proteomes" id="UP000594592">
    <property type="component" value="Chromosome"/>
</dbReference>
<name>A0A7S9E1M5_KLEPN</name>
<dbReference type="AlphaFoldDB" id="A0A7S9E1M5"/>
<organism evidence="1 2">
    <name type="scientific">Klebsiella pneumoniae subsp. pneumoniae</name>
    <dbReference type="NCBI Taxonomy" id="72407"/>
    <lineage>
        <taxon>Bacteria</taxon>
        <taxon>Pseudomonadati</taxon>
        <taxon>Pseudomonadota</taxon>
        <taxon>Gammaproteobacteria</taxon>
        <taxon>Enterobacterales</taxon>
        <taxon>Enterobacteriaceae</taxon>
        <taxon>Klebsiella/Raoultella group</taxon>
        <taxon>Klebsiella</taxon>
        <taxon>Klebsiella pneumoniae complex</taxon>
    </lineage>
</organism>
<dbReference type="EMBL" id="CP064820">
    <property type="protein sequence ID" value="QPG07946.1"/>
    <property type="molecule type" value="Genomic_DNA"/>
</dbReference>
<sequence length="206" mass="22581">MQAARGRTGLLFSIRLQVDICLVPQTVPQLTAVQHYGLIQQMDSWYQLSGFSSGIAKVPTGVSDGDWIFVALAMSTTGILIYIGSSDVVSVTGTYTAPTTTKYHGVGDCYHAGSNFYSATLEHASHGIHATAKSQSELDDIYSRVKARMSDRGWQSFNTCCLICSLENNTVYKHSVYQRAGHASTVRHRYGFPRVHFAQLQGIPVP</sequence>
<gene>
    <name evidence="1" type="ORF">IUJ34_23355</name>
</gene>
<protein>
    <submittedName>
        <fullName evidence="1">Uncharacterized protein</fullName>
    </submittedName>
</protein>